<dbReference type="EMBL" id="BGPR01002983">
    <property type="protein sequence ID" value="GBM82023.1"/>
    <property type="molecule type" value="Genomic_DNA"/>
</dbReference>
<sequence>MTGCLDRLGSPWSSNALEFYPQCELESCPSGLSFSYGPDCTNYPWCTFNPLVLNFSHGPDFTNYPWCTFCPSGLNFSHGLGVKKNRQDAVTEVALCD</sequence>
<evidence type="ECO:0000313" key="2">
    <source>
        <dbReference type="Proteomes" id="UP000499080"/>
    </source>
</evidence>
<protein>
    <submittedName>
        <fullName evidence="1">Uncharacterized protein</fullName>
    </submittedName>
</protein>
<dbReference type="AlphaFoldDB" id="A0A4Y2IW12"/>
<dbReference type="Proteomes" id="UP000499080">
    <property type="component" value="Unassembled WGS sequence"/>
</dbReference>
<comment type="caution">
    <text evidence="1">The sequence shown here is derived from an EMBL/GenBank/DDBJ whole genome shotgun (WGS) entry which is preliminary data.</text>
</comment>
<reference evidence="1 2" key="1">
    <citation type="journal article" date="2019" name="Sci. Rep.">
        <title>Orb-weaving spider Araneus ventricosus genome elucidates the spidroin gene catalogue.</title>
        <authorList>
            <person name="Kono N."/>
            <person name="Nakamura H."/>
            <person name="Ohtoshi R."/>
            <person name="Moran D.A.P."/>
            <person name="Shinohara A."/>
            <person name="Yoshida Y."/>
            <person name="Fujiwara M."/>
            <person name="Mori M."/>
            <person name="Tomita M."/>
            <person name="Arakawa K."/>
        </authorList>
    </citation>
    <scope>NUCLEOTIDE SEQUENCE [LARGE SCALE GENOMIC DNA]</scope>
</reference>
<proteinExistence type="predicted"/>
<evidence type="ECO:0000313" key="1">
    <source>
        <dbReference type="EMBL" id="GBM82023.1"/>
    </source>
</evidence>
<accession>A0A4Y2IW12</accession>
<gene>
    <name evidence="1" type="ORF">AVEN_94175_1</name>
</gene>
<organism evidence="1 2">
    <name type="scientific">Araneus ventricosus</name>
    <name type="common">Orbweaver spider</name>
    <name type="synonym">Epeira ventricosa</name>
    <dbReference type="NCBI Taxonomy" id="182803"/>
    <lineage>
        <taxon>Eukaryota</taxon>
        <taxon>Metazoa</taxon>
        <taxon>Ecdysozoa</taxon>
        <taxon>Arthropoda</taxon>
        <taxon>Chelicerata</taxon>
        <taxon>Arachnida</taxon>
        <taxon>Araneae</taxon>
        <taxon>Araneomorphae</taxon>
        <taxon>Entelegynae</taxon>
        <taxon>Araneoidea</taxon>
        <taxon>Araneidae</taxon>
        <taxon>Araneus</taxon>
    </lineage>
</organism>
<name>A0A4Y2IW12_ARAVE</name>
<keyword evidence="2" id="KW-1185">Reference proteome</keyword>